<evidence type="ECO:0000259" key="5">
    <source>
        <dbReference type="PROSITE" id="PS51898"/>
    </source>
</evidence>
<comment type="similarity">
    <text evidence="1">Belongs to the 'phage' integrase family.</text>
</comment>
<accession>A0A0X8H1E7</accession>
<keyword evidence="3" id="KW-0233">DNA recombination</keyword>
<dbReference type="Gene3D" id="1.10.150.130">
    <property type="match status" value="1"/>
</dbReference>
<dbReference type="GO" id="GO:0006310">
    <property type="term" value="P:DNA recombination"/>
    <property type="evidence" value="ECO:0007669"/>
    <property type="project" value="UniProtKB-KW"/>
</dbReference>
<dbReference type="GO" id="GO:0015074">
    <property type="term" value="P:DNA integration"/>
    <property type="evidence" value="ECO:0007669"/>
    <property type="project" value="InterPro"/>
</dbReference>
<evidence type="ECO:0000313" key="7">
    <source>
        <dbReference type="Proteomes" id="UP000063781"/>
    </source>
</evidence>
<keyword evidence="7" id="KW-1185">Reference proteome</keyword>
<dbReference type="PANTHER" id="PTHR30349:SF64">
    <property type="entry name" value="PROPHAGE INTEGRASE INTD-RELATED"/>
    <property type="match status" value="1"/>
</dbReference>
<dbReference type="PANTHER" id="PTHR30349">
    <property type="entry name" value="PHAGE INTEGRASE-RELATED"/>
    <property type="match status" value="1"/>
</dbReference>
<dbReference type="InterPro" id="IPR010998">
    <property type="entry name" value="Integrase_recombinase_N"/>
</dbReference>
<feature type="compositionally biased region" description="Basic residues" evidence="4">
    <location>
        <begin position="239"/>
        <end position="250"/>
    </location>
</feature>
<reference evidence="6 7" key="1">
    <citation type="submission" date="2015-10" db="EMBL/GenBank/DDBJ databases">
        <title>Erysipelothrix larvae sp. LV19 isolated from the larval gut of the rhinoceros beetle, Trypoxylus dichotomus.</title>
        <authorList>
            <person name="Lim S."/>
            <person name="Kim B.-C."/>
        </authorList>
    </citation>
    <scope>NUCLEOTIDE SEQUENCE [LARGE SCALE GENOMIC DNA]</scope>
    <source>
        <strain evidence="6 7">LV19</strain>
    </source>
</reference>
<dbReference type="InterPro" id="IPR050090">
    <property type="entry name" value="Tyrosine_recombinase_XerCD"/>
</dbReference>
<evidence type="ECO:0000256" key="4">
    <source>
        <dbReference type="SAM" id="MobiDB-lite"/>
    </source>
</evidence>
<dbReference type="InterPro" id="IPR013762">
    <property type="entry name" value="Integrase-like_cat_sf"/>
</dbReference>
<dbReference type="CDD" id="cd01189">
    <property type="entry name" value="INT_ICEBs1_C_like"/>
    <property type="match status" value="1"/>
</dbReference>
<sequence>MAVYEDKKRGTWYFDIQYRDSTGKGKSLKRRGFKTEGIAERAERKMLRDIKKEDLPKSTRSMRDIGLEMIEEKSVDILPETKDQRIQQINDYMPDKPIGGITSAKAVKWRNDLDELKLQNGKPLSVTYKNRMIHMFKAIIKYAIAYDYIQIDPTLRMNLYKKTSRDNLNYNVPAPETFFEAYHKLKEKTPNNVWFKMTVLIAYTCGLSRAEIKGLSGKHFNNKQLRIIDTISGKDKRDRNKKGPTKRPSRNRTVNVDTYTNDELLRLKEILVKWELYDDDKLLIGYDSAFPNNTIQNNFKGMNLGCRFHDLRHAHTTYLIENGVPINLVAKRLGHASVVTTLNVYTHAMSDTEEEALKVLEEIVSKNL</sequence>
<dbReference type="EMBL" id="CP013213">
    <property type="protein sequence ID" value="AMC94250.1"/>
    <property type="molecule type" value="Genomic_DNA"/>
</dbReference>
<evidence type="ECO:0000313" key="6">
    <source>
        <dbReference type="EMBL" id="AMC94250.1"/>
    </source>
</evidence>
<gene>
    <name evidence="6" type="ORF">AOC36_09715</name>
</gene>
<evidence type="ECO:0000256" key="3">
    <source>
        <dbReference type="ARBA" id="ARBA00023172"/>
    </source>
</evidence>
<feature type="domain" description="Tyr recombinase" evidence="5">
    <location>
        <begin position="168"/>
        <end position="358"/>
    </location>
</feature>
<dbReference type="RefSeq" id="WP_067633777.1">
    <property type="nucleotide sequence ID" value="NZ_CP013213.1"/>
</dbReference>
<dbReference type="InterPro" id="IPR028259">
    <property type="entry name" value="AP2-like_int_N"/>
</dbReference>
<dbReference type="Pfam" id="PF00589">
    <property type="entry name" value="Phage_integrase"/>
    <property type="match status" value="1"/>
</dbReference>
<evidence type="ECO:0000256" key="2">
    <source>
        <dbReference type="ARBA" id="ARBA00023125"/>
    </source>
</evidence>
<dbReference type="AlphaFoldDB" id="A0A0X8H1E7"/>
<dbReference type="Gene3D" id="1.10.443.10">
    <property type="entry name" value="Intergrase catalytic core"/>
    <property type="match status" value="1"/>
</dbReference>
<feature type="region of interest" description="Disordered" evidence="4">
    <location>
        <begin position="231"/>
        <end position="253"/>
    </location>
</feature>
<dbReference type="KEGG" id="erl:AOC36_09715"/>
<protein>
    <recommendedName>
        <fullName evidence="5">Tyr recombinase domain-containing protein</fullName>
    </recommendedName>
</protein>
<name>A0A0X8H1E7_9FIRM</name>
<dbReference type="PROSITE" id="PS51898">
    <property type="entry name" value="TYR_RECOMBINASE"/>
    <property type="match status" value="1"/>
</dbReference>
<dbReference type="STRING" id="1514105.AOC36_09715"/>
<dbReference type="InterPro" id="IPR002104">
    <property type="entry name" value="Integrase_catalytic"/>
</dbReference>
<dbReference type="GO" id="GO:0003677">
    <property type="term" value="F:DNA binding"/>
    <property type="evidence" value="ECO:0007669"/>
    <property type="project" value="UniProtKB-KW"/>
</dbReference>
<dbReference type="InterPro" id="IPR011010">
    <property type="entry name" value="DNA_brk_join_enz"/>
</dbReference>
<dbReference type="SUPFAM" id="SSF56349">
    <property type="entry name" value="DNA breaking-rejoining enzymes"/>
    <property type="match status" value="1"/>
</dbReference>
<proteinExistence type="inferred from homology"/>
<keyword evidence="2" id="KW-0238">DNA-binding</keyword>
<dbReference type="Pfam" id="PF14657">
    <property type="entry name" value="Arm-DNA-bind_4"/>
    <property type="match status" value="1"/>
</dbReference>
<organism evidence="6 7">
    <name type="scientific">Erysipelothrix larvae</name>
    <dbReference type="NCBI Taxonomy" id="1514105"/>
    <lineage>
        <taxon>Bacteria</taxon>
        <taxon>Bacillati</taxon>
        <taxon>Bacillota</taxon>
        <taxon>Erysipelotrichia</taxon>
        <taxon>Erysipelotrichales</taxon>
        <taxon>Erysipelotrichaceae</taxon>
        <taxon>Erysipelothrix</taxon>
    </lineage>
</organism>
<dbReference type="Proteomes" id="UP000063781">
    <property type="component" value="Chromosome"/>
</dbReference>
<evidence type="ECO:0000256" key="1">
    <source>
        <dbReference type="ARBA" id="ARBA00008857"/>
    </source>
</evidence>